<evidence type="ECO:0000259" key="4">
    <source>
        <dbReference type="Pfam" id="PF04355"/>
    </source>
</evidence>
<accession>F8L638</accession>
<feature type="domain" description="Outer membrane protein assembly factor BamE" evidence="4">
    <location>
        <begin position="24"/>
        <end position="81"/>
    </location>
</feature>
<gene>
    <name evidence="5" type="ordered locus">SNE_A03190</name>
</gene>
<feature type="signal peptide" evidence="3">
    <location>
        <begin position="1"/>
        <end position="21"/>
    </location>
</feature>
<organism evidence="5 6">
    <name type="scientific">Simkania negevensis (strain ATCC VR-1471 / DSM 27360 / Z)</name>
    <dbReference type="NCBI Taxonomy" id="331113"/>
    <lineage>
        <taxon>Bacteria</taxon>
        <taxon>Pseudomonadati</taxon>
        <taxon>Chlamydiota</taxon>
        <taxon>Chlamydiia</taxon>
        <taxon>Parachlamydiales</taxon>
        <taxon>Simkaniaceae</taxon>
        <taxon>Simkania</taxon>
    </lineage>
</organism>
<dbReference type="eggNOG" id="COG2913">
    <property type="taxonomic scope" value="Bacteria"/>
</dbReference>
<keyword evidence="1 3" id="KW-0732">Signal</keyword>
<keyword evidence="6" id="KW-1185">Reference proteome</keyword>
<dbReference type="Proteomes" id="UP000000496">
    <property type="component" value="Chromosome gsn.131"/>
</dbReference>
<protein>
    <recommendedName>
        <fullName evidence="4">Outer membrane protein assembly factor BamE domain-containing protein</fullName>
    </recommendedName>
</protein>
<feature type="chain" id="PRO_5003374014" description="Outer membrane protein assembly factor BamE domain-containing protein" evidence="3">
    <location>
        <begin position="22"/>
        <end position="112"/>
    </location>
</feature>
<evidence type="ECO:0000256" key="1">
    <source>
        <dbReference type="ARBA" id="ARBA00022729"/>
    </source>
</evidence>
<sequence>MKVLKFILPMLLLTGCFSRQAAMTRDGYSDVEVGMSASDVTKLYGKPYNIYSKGDEKETYEYIEKIRIGNEVIEQRRYYIVIVDGKVIGKYMKLSNPPTFNAIYSDDPYPNY</sequence>
<evidence type="ECO:0000256" key="3">
    <source>
        <dbReference type="SAM" id="SignalP"/>
    </source>
</evidence>
<dbReference type="HOGENOM" id="CLU_2144151_0_0_0"/>
<keyword evidence="2" id="KW-0472">Membrane</keyword>
<dbReference type="GO" id="GO:0019867">
    <property type="term" value="C:outer membrane"/>
    <property type="evidence" value="ECO:0007669"/>
    <property type="project" value="InterPro"/>
</dbReference>
<dbReference type="STRING" id="331113.SNE_A03190"/>
<dbReference type="RefSeq" id="WP_013942663.1">
    <property type="nucleotide sequence ID" value="NC_015713.1"/>
</dbReference>
<dbReference type="Pfam" id="PF04355">
    <property type="entry name" value="BamE"/>
    <property type="match status" value="1"/>
</dbReference>
<reference key="1">
    <citation type="journal article" date="2011" name="Mol. Biol. Evol.">
        <title>Unity in variety -- the pan-genome of the Chlamydiae.</title>
        <authorList>
            <person name="Collingro A."/>
            <person name="Tischler P."/>
            <person name="Weinmaier T."/>
            <person name="Penz T."/>
            <person name="Heinz E."/>
            <person name="Brunham R.C."/>
            <person name="Read T.D."/>
            <person name="Bavoil P.M."/>
            <person name="Sachse K."/>
            <person name="Kahane S."/>
            <person name="Friedman M.G."/>
            <person name="Rattei T."/>
            <person name="Myers G.S.A."/>
            <person name="Horn M."/>
        </authorList>
    </citation>
    <scope>NUCLEOTIDE SEQUENCE</scope>
    <source>
        <strain>Z</strain>
    </source>
</reference>
<reference evidence="5 6" key="2">
    <citation type="journal article" date="2011" name="Mol. Biol. Evol.">
        <title>Unity in variety--the pan-genome of the Chlamydiae.</title>
        <authorList>
            <person name="Collingro A."/>
            <person name="Tischler P."/>
            <person name="Weinmaier T."/>
            <person name="Penz T."/>
            <person name="Heinz E."/>
            <person name="Brunham R.C."/>
            <person name="Read T.D."/>
            <person name="Bavoil P.M."/>
            <person name="Sachse K."/>
            <person name="Kahane S."/>
            <person name="Friedman M.G."/>
            <person name="Rattei T."/>
            <person name="Myers G.S."/>
            <person name="Horn M."/>
        </authorList>
    </citation>
    <scope>NUCLEOTIDE SEQUENCE [LARGE SCALE GENOMIC DNA]</scope>
    <source>
        <strain evidence="6">ATCC VR-1471 / Z</strain>
    </source>
</reference>
<dbReference type="AlphaFoldDB" id="F8L638"/>
<name>F8L638_SIMNZ</name>
<dbReference type="KEGG" id="sng:SNE_A03190"/>
<dbReference type="PROSITE" id="PS51257">
    <property type="entry name" value="PROKAR_LIPOPROTEIN"/>
    <property type="match status" value="1"/>
</dbReference>
<evidence type="ECO:0000256" key="2">
    <source>
        <dbReference type="ARBA" id="ARBA00023136"/>
    </source>
</evidence>
<dbReference type="InterPro" id="IPR007450">
    <property type="entry name" value="BamE_dom"/>
</dbReference>
<dbReference type="Gene3D" id="3.30.1450.10">
    <property type="match status" value="1"/>
</dbReference>
<dbReference type="EMBL" id="FR872582">
    <property type="protein sequence ID" value="CCB88196.1"/>
    <property type="molecule type" value="Genomic_DNA"/>
</dbReference>
<proteinExistence type="predicted"/>
<dbReference type="InterPro" id="IPR037873">
    <property type="entry name" value="BamE-like"/>
</dbReference>
<evidence type="ECO:0000313" key="5">
    <source>
        <dbReference type="EMBL" id="CCB88196.1"/>
    </source>
</evidence>
<evidence type="ECO:0000313" key="6">
    <source>
        <dbReference type="Proteomes" id="UP000000496"/>
    </source>
</evidence>